<proteinExistence type="predicted"/>
<evidence type="ECO:0000313" key="1">
    <source>
        <dbReference type="EMBL" id="MPN12183.1"/>
    </source>
</evidence>
<organism evidence="1">
    <name type="scientific">bioreactor metagenome</name>
    <dbReference type="NCBI Taxonomy" id="1076179"/>
    <lineage>
        <taxon>unclassified sequences</taxon>
        <taxon>metagenomes</taxon>
        <taxon>ecological metagenomes</taxon>
    </lineage>
</organism>
<reference evidence="1" key="1">
    <citation type="submission" date="2019-08" db="EMBL/GenBank/DDBJ databases">
        <authorList>
            <person name="Kucharzyk K."/>
            <person name="Murdoch R.W."/>
            <person name="Higgins S."/>
            <person name="Loffler F."/>
        </authorList>
    </citation>
    <scope>NUCLEOTIDE SEQUENCE</scope>
</reference>
<gene>
    <name evidence="1" type="ORF">SDC9_159495</name>
</gene>
<sequence length="121" mass="13624">MLTAVFAETDNVDVVLITQVQISECSAYPLSRRVELDDGSLFIQVHYIFNICAQNVLGDAHPGFFLRQDDCVSTDRFENFTVILVFCFGDDMLDAEFLAVHDSQHAGFQHRTGSDHDHITV</sequence>
<dbReference type="AlphaFoldDB" id="A0A645FIW1"/>
<accession>A0A645FIW1</accession>
<name>A0A645FIW1_9ZZZZ</name>
<dbReference type="EMBL" id="VSSQ01058475">
    <property type="protein sequence ID" value="MPN12183.1"/>
    <property type="molecule type" value="Genomic_DNA"/>
</dbReference>
<protein>
    <submittedName>
        <fullName evidence="1">Uncharacterized protein</fullName>
    </submittedName>
</protein>
<comment type="caution">
    <text evidence="1">The sequence shown here is derived from an EMBL/GenBank/DDBJ whole genome shotgun (WGS) entry which is preliminary data.</text>
</comment>